<organism evidence="2 3">
    <name type="scientific">Motilimonas pumila</name>
    <dbReference type="NCBI Taxonomy" id="2303987"/>
    <lineage>
        <taxon>Bacteria</taxon>
        <taxon>Pseudomonadati</taxon>
        <taxon>Pseudomonadota</taxon>
        <taxon>Gammaproteobacteria</taxon>
        <taxon>Alteromonadales</taxon>
        <taxon>Alteromonadales genera incertae sedis</taxon>
        <taxon>Motilimonas</taxon>
    </lineage>
</organism>
<reference evidence="2 3" key="2">
    <citation type="submission" date="2019-01" db="EMBL/GenBank/DDBJ databases">
        <title>Motilimonas pumilus sp. nov., isolated from the gut of sea cucumber (Apostichopus japonicus).</title>
        <authorList>
            <person name="Wang F.-Q."/>
            <person name="Ren L.-H."/>
            <person name="Lin Y.-W."/>
            <person name="Sun G.-H."/>
            <person name="Du Z.-J."/>
            <person name="Zhao J.-X."/>
            <person name="Liu X.-J."/>
            <person name="Liu L.-J."/>
        </authorList>
    </citation>
    <scope>NUCLEOTIDE SEQUENCE [LARGE SCALE GENOMIC DNA]</scope>
    <source>
        <strain evidence="2 3">PLHSC7-2</strain>
    </source>
</reference>
<evidence type="ECO:0000256" key="1">
    <source>
        <dbReference type="SAM" id="Phobius"/>
    </source>
</evidence>
<proteinExistence type="predicted"/>
<accession>A0A418YDX4</accession>
<keyword evidence="1" id="KW-0812">Transmembrane</keyword>
<comment type="caution">
    <text evidence="2">The sequence shown here is derived from an EMBL/GenBank/DDBJ whole genome shotgun (WGS) entry which is preliminary data.</text>
</comment>
<evidence type="ECO:0000313" key="2">
    <source>
        <dbReference type="EMBL" id="RJG42732.1"/>
    </source>
</evidence>
<name>A0A418YDX4_9GAMM</name>
<keyword evidence="1" id="KW-1133">Transmembrane helix</keyword>
<feature type="transmembrane region" description="Helical" evidence="1">
    <location>
        <begin position="6"/>
        <end position="24"/>
    </location>
</feature>
<dbReference type="EMBL" id="QZCH01000014">
    <property type="protein sequence ID" value="RJG42732.1"/>
    <property type="molecule type" value="Genomic_DNA"/>
</dbReference>
<sequence>MKPNIVLNIGYVFGFFMVATLVFGDYQTLNPERSSSLRQYDIPPKFEQNNYQKPTSNLFVANRQWGEADDKAPKVETKPVKKKVDPTKWYLRAIAMQQGEYVAWIERPGLKPKFKGYKAGEKLPDGQVIKAVNKHDLALSGAKPGKSESNKLFPIK</sequence>
<reference evidence="2 3" key="1">
    <citation type="submission" date="2018-09" db="EMBL/GenBank/DDBJ databases">
        <authorList>
            <person name="Wang F."/>
        </authorList>
    </citation>
    <scope>NUCLEOTIDE SEQUENCE [LARGE SCALE GENOMIC DNA]</scope>
    <source>
        <strain evidence="2 3">PLHSC7-2</strain>
    </source>
</reference>
<dbReference type="AlphaFoldDB" id="A0A418YDX4"/>
<dbReference type="RefSeq" id="WP_119910934.1">
    <property type="nucleotide sequence ID" value="NZ_QZCH01000014.1"/>
</dbReference>
<gene>
    <name evidence="2" type="ORF">D1Z90_11620</name>
</gene>
<evidence type="ECO:0000313" key="3">
    <source>
        <dbReference type="Proteomes" id="UP000283255"/>
    </source>
</evidence>
<keyword evidence="3" id="KW-1185">Reference proteome</keyword>
<dbReference type="Proteomes" id="UP000283255">
    <property type="component" value="Unassembled WGS sequence"/>
</dbReference>
<keyword evidence="1" id="KW-0472">Membrane</keyword>
<protein>
    <submittedName>
        <fullName evidence="2">Uncharacterized protein</fullName>
    </submittedName>
</protein>